<keyword evidence="2" id="KW-0805">Transcription regulation</keyword>
<gene>
    <name evidence="8" type="ORF">V6N12_065236</name>
</gene>
<comment type="caution">
    <text evidence="8">The sequence shown here is derived from an EMBL/GenBank/DDBJ whole genome shotgun (WGS) entry which is preliminary data.</text>
</comment>
<evidence type="ECO:0000256" key="5">
    <source>
        <dbReference type="ARBA" id="ARBA00023242"/>
    </source>
</evidence>
<dbReference type="Gene3D" id="2.170.150.80">
    <property type="entry name" value="NAC domain"/>
    <property type="match status" value="1"/>
</dbReference>
<keyword evidence="3" id="KW-0238">DNA-binding</keyword>
<dbReference type="Proteomes" id="UP001472677">
    <property type="component" value="Unassembled WGS sequence"/>
</dbReference>
<evidence type="ECO:0000256" key="3">
    <source>
        <dbReference type="ARBA" id="ARBA00023125"/>
    </source>
</evidence>
<accession>A0ABR2G837</accession>
<evidence type="ECO:0000313" key="8">
    <source>
        <dbReference type="EMBL" id="KAK8596757.1"/>
    </source>
</evidence>
<feature type="compositionally biased region" description="Low complexity" evidence="6">
    <location>
        <begin position="344"/>
        <end position="354"/>
    </location>
</feature>
<dbReference type="PROSITE" id="PS51005">
    <property type="entry name" value="NAC"/>
    <property type="match status" value="1"/>
</dbReference>
<dbReference type="PANTHER" id="PTHR31989">
    <property type="entry name" value="NAC DOMAIN-CONTAINING PROTEIN 82-RELATED"/>
    <property type="match status" value="1"/>
</dbReference>
<keyword evidence="4" id="KW-0804">Transcription</keyword>
<keyword evidence="5" id="KW-0539">Nucleus</keyword>
<keyword evidence="9" id="KW-1185">Reference proteome</keyword>
<sequence length="380" mass="42333">MATQANSPPASIGFTCTMEELFIGLEKFTNGSPLPSNVINDVDPYKYEPQNLPDDFWFLSSSKGNTDTEHGLWKISEEALEVFSNSDFVGWRTTLEYYSGQVPYERKTNWVMQVFSTTQKRPSDAYAKKALLKLKDLQAYSLTRLFYFSYQFNLINEVQQNVSGVRIDAENLLPEPPVLDANCSTRIGSSSNPQVNKHDEKEVPRVAERLPAPENQEQNIAEMDFFSGAKNDFFSEGDFLELNDLDNPASSSRSYNSSAMSFSSDEYFDSMAFLQELDQDQVLEHNDTGKNLDVSASNIPDEVVIVPAPLAGSLVSIEGSDSDSDELFKTTSFAPNSASGGEGPWSPSSSSSGDGLDRRMGDDYGRMKELRKKCTCFMPF</sequence>
<evidence type="ECO:0000313" key="9">
    <source>
        <dbReference type="Proteomes" id="UP001472677"/>
    </source>
</evidence>
<feature type="region of interest" description="Disordered" evidence="6">
    <location>
        <begin position="326"/>
        <end position="364"/>
    </location>
</feature>
<feature type="domain" description="NAC" evidence="7">
    <location>
        <begin position="8"/>
        <end position="148"/>
    </location>
</feature>
<feature type="compositionally biased region" description="Basic and acidic residues" evidence="6">
    <location>
        <begin position="355"/>
        <end position="364"/>
    </location>
</feature>
<reference evidence="8 9" key="1">
    <citation type="journal article" date="2024" name="G3 (Bethesda)">
        <title>Genome assembly of Hibiscus sabdariffa L. provides insights into metabolisms of medicinal natural products.</title>
        <authorList>
            <person name="Kim T."/>
        </authorList>
    </citation>
    <scope>NUCLEOTIDE SEQUENCE [LARGE SCALE GENOMIC DNA]</scope>
    <source>
        <strain evidence="8">TK-2024</strain>
        <tissue evidence="8">Old leaves</tissue>
    </source>
</reference>
<protein>
    <recommendedName>
        <fullName evidence="7">NAC domain-containing protein</fullName>
    </recommendedName>
</protein>
<comment type="subcellular location">
    <subcellularLocation>
        <location evidence="1">Nucleus</location>
    </subcellularLocation>
</comment>
<organism evidence="8 9">
    <name type="scientific">Hibiscus sabdariffa</name>
    <name type="common">roselle</name>
    <dbReference type="NCBI Taxonomy" id="183260"/>
    <lineage>
        <taxon>Eukaryota</taxon>
        <taxon>Viridiplantae</taxon>
        <taxon>Streptophyta</taxon>
        <taxon>Embryophyta</taxon>
        <taxon>Tracheophyta</taxon>
        <taxon>Spermatophyta</taxon>
        <taxon>Magnoliopsida</taxon>
        <taxon>eudicotyledons</taxon>
        <taxon>Gunneridae</taxon>
        <taxon>Pentapetalae</taxon>
        <taxon>rosids</taxon>
        <taxon>malvids</taxon>
        <taxon>Malvales</taxon>
        <taxon>Malvaceae</taxon>
        <taxon>Malvoideae</taxon>
        <taxon>Hibiscus</taxon>
    </lineage>
</organism>
<dbReference type="InterPro" id="IPR003441">
    <property type="entry name" value="NAC-dom"/>
</dbReference>
<evidence type="ECO:0000256" key="1">
    <source>
        <dbReference type="ARBA" id="ARBA00004123"/>
    </source>
</evidence>
<dbReference type="InterPro" id="IPR036093">
    <property type="entry name" value="NAC_dom_sf"/>
</dbReference>
<dbReference type="SUPFAM" id="SSF101941">
    <property type="entry name" value="NAC domain"/>
    <property type="match status" value="1"/>
</dbReference>
<dbReference type="EMBL" id="JBBPBM010000002">
    <property type="protein sequence ID" value="KAK8596757.1"/>
    <property type="molecule type" value="Genomic_DNA"/>
</dbReference>
<proteinExistence type="predicted"/>
<evidence type="ECO:0000259" key="7">
    <source>
        <dbReference type="PROSITE" id="PS51005"/>
    </source>
</evidence>
<evidence type="ECO:0000256" key="2">
    <source>
        <dbReference type="ARBA" id="ARBA00023015"/>
    </source>
</evidence>
<name>A0ABR2G837_9ROSI</name>
<evidence type="ECO:0000256" key="6">
    <source>
        <dbReference type="SAM" id="MobiDB-lite"/>
    </source>
</evidence>
<dbReference type="Pfam" id="PF02365">
    <property type="entry name" value="NAM"/>
    <property type="match status" value="1"/>
</dbReference>
<evidence type="ECO:0000256" key="4">
    <source>
        <dbReference type="ARBA" id="ARBA00023163"/>
    </source>
</evidence>